<name>A0ACC0UGZ7_9AGAM</name>
<dbReference type="Proteomes" id="UP001207468">
    <property type="component" value="Unassembled WGS sequence"/>
</dbReference>
<organism evidence="1 2">
    <name type="scientific">Russula earlei</name>
    <dbReference type="NCBI Taxonomy" id="71964"/>
    <lineage>
        <taxon>Eukaryota</taxon>
        <taxon>Fungi</taxon>
        <taxon>Dikarya</taxon>
        <taxon>Basidiomycota</taxon>
        <taxon>Agaricomycotina</taxon>
        <taxon>Agaricomycetes</taxon>
        <taxon>Russulales</taxon>
        <taxon>Russulaceae</taxon>
        <taxon>Russula</taxon>
    </lineage>
</organism>
<evidence type="ECO:0000313" key="2">
    <source>
        <dbReference type="Proteomes" id="UP001207468"/>
    </source>
</evidence>
<dbReference type="EMBL" id="JAGFNK010000049">
    <property type="protein sequence ID" value="KAI9510122.1"/>
    <property type="molecule type" value="Genomic_DNA"/>
</dbReference>
<sequence length="726" mass="78075">MSTYPSQYYSYPCRPAWGSQSMPFEQYTGPPSLSTVALQDIVEGQQRATNGLASLLSQERTSNERDSRDHKQQVANLAALSQNFLGFMQDVEHKSSALENSIRSNYASADNAELQDLVKDMVEVVANLRRIADGFACATGLRLVPGLAPALWAWVPANQPSLQQDHTSFSATFPQAPHIFPAAIPNSTRSSIFAHSTGPARSVHWPSNLDAPATSWATPWLDSSYVGPYTAGNVPAASSRFSLGGIRGFSTGMGTSTTAYATCPPLPPSPYMSRTPSDSSLLTPEADQFRPRSPAPTPQQLPFIRHSPPLSAPIMESLHLQRPPSSPQLTSTTSQTESVVGSMRRTQLTPITESRTPSSAVPPLTAFGSTAPNGPSPSTSIIETSSTPSGHNVNSIGSRRASLVQASRESDPLIPDDPTRQTWVDMLYPSEPSPNGSSINGFSIPSPPRVEIPPPHALETVRWSSLFPSAPVVVERPSLEVGSGLARVFSLDESDASYMSSPTQSVVSYVQSPRFSSLSEPMTPLSRTSDRSSPGVVLNRLTTDSADSLKETGTSVKSAATVIDAGGTAGASTSIISSSSRPPRNHLAIQLLSFFFESVQRIFKVPASVDLSYNGFEVSFSTSSVPWSDSSVECALSTEDGEHDHTFEIMPAPSNAALHRYIRDLARVRMDLAAMQSVENKVTEQVIVALEQRVKAEQEATQSWVRRVCRVAGTLSIVDPAFSPRK</sequence>
<gene>
    <name evidence="1" type="ORF">F5148DRAFT_1182571</name>
</gene>
<comment type="caution">
    <text evidence="1">The sequence shown here is derived from an EMBL/GenBank/DDBJ whole genome shotgun (WGS) entry which is preliminary data.</text>
</comment>
<proteinExistence type="predicted"/>
<accession>A0ACC0UGZ7</accession>
<reference evidence="1" key="1">
    <citation type="submission" date="2021-03" db="EMBL/GenBank/DDBJ databases">
        <title>Evolutionary priming and transition to the ectomycorrhizal habit in an iconic lineage of mushroom-forming fungi: is preadaptation a requirement?</title>
        <authorList>
            <consortium name="DOE Joint Genome Institute"/>
            <person name="Looney B.P."/>
            <person name="Miyauchi S."/>
            <person name="Morin E."/>
            <person name="Drula E."/>
            <person name="Courty P.E."/>
            <person name="Chicoki N."/>
            <person name="Fauchery L."/>
            <person name="Kohler A."/>
            <person name="Kuo A."/>
            <person name="LaButti K."/>
            <person name="Pangilinan J."/>
            <person name="Lipzen A."/>
            <person name="Riley R."/>
            <person name="Andreopoulos W."/>
            <person name="He G."/>
            <person name="Johnson J."/>
            <person name="Barry K.W."/>
            <person name="Grigoriev I.V."/>
            <person name="Nagy L."/>
            <person name="Hibbett D."/>
            <person name="Henrissat B."/>
            <person name="Matheny P.B."/>
            <person name="Labbe J."/>
            <person name="Martin A.F."/>
        </authorList>
    </citation>
    <scope>NUCLEOTIDE SEQUENCE</scope>
    <source>
        <strain evidence="1">BPL698</strain>
    </source>
</reference>
<keyword evidence="2" id="KW-1185">Reference proteome</keyword>
<protein>
    <submittedName>
        <fullName evidence="1">Uncharacterized protein</fullName>
    </submittedName>
</protein>
<evidence type="ECO:0000313" key="1">
    <source>
        <dbReference type="EMBL" id="KAI9510122.1"/>
    </source>
</evidence>